<evidence type="ECO:0000256" key="2">
    <source>
        <dbReference type="ARBA" id="ARBA00023163"/>
    </source>
</evidence>
<evidence type="ECO:0000313" key="4">
    <source>
        <dbReference type="EMBL" id="MEB3031798.1"/>
    </source>
</evidence>
<gene>
    <name evidence="4" type="ORF">KV113_09535</name>
</gene>
<dbReference type="Gene3D" id="1.10.357.10">
    <property type="entry name" value="Tetracycline Repressor, domain 2"/>
    <property type="match status" value="1"/>
</dbReference>
<dbReference type="RefSeq" id="WP_329779955.1">
    <property type="nucleotide sequence ID" value="NZ_JAYJJU010000007.1"/>
</dbReference>
<name>A0ABU5XV46_9MYCO</name>
<sequence length="142" mass="15209">MTTIIPDISMVDTGSLRSDLIAFGMSTLELHFGPRADAFLRLTAEAYHVPELAARWETVRGNQITTARTIVRRAIRTGELPKGVSVTVLLDAIFGGILMHTLAVPPHLRDRASAEGPAHVEQLVDLALAGVAATAKCAGRRS</sequence>
<keyword evidence="2" id="KW-0804">Transcription</keyword>
<evidence type="ECO:0000256" key="1">
    <source>
        <dbReference type="ARBA" id="ARBA00023015"/>
    </source>
</evidence>
<dbReference type="Pfam" id="PF16859">
    <property type="entry name" value="TetR_C_11"/>
    <property type="match status" value="1"/>
</dbReference>
<proteinExistence type="predicted"/>
<dbReference type="EMBL" id="JAYJJU010000007">
    <property type="protein sequence ID" value="MEB3031798.1"/>
    <property type="molecule type" value="Genomic_DNA"/>
</dbReference>
<protein>
    <submittedName>
        <fullName evidence="4">TetR-like C-terminal domain-containing protein</fullName>
    </submittedName>
</protein>
<keyword evidence="1" id="KW-0805">Transcription regulation</keyword>
<dbReference type="InterPro" id="IPR011075">
    <property type="entry name" value="TetR_C"/>
</dbReference>
<keyword evidence="5" id="KW-1185">Reference proteome</keyword>
<evidence type="ECO:0000313" key="5">
    <source>
        <dbReference type="Proteomes" id="UP001298593"/>
    </source>
</evidence>
<dbReference type="Proteomes" id="UP001298593">
    <property type="component" value="Unassembled WGS sequence"/>
</dbReference>
<comment type="caution">
    <text evidence="4">The sequence shown here is derived from an EMBL/GenBank/DDBJ whole genome shotgun (WGS) entry which is preliminary data.</text>
</comment>
<dbReference type="SUPFAM" id="SSF48498">
    <property type="entry name" value="Tetracyclin repressor-like, C-terminal domain"/>
    <property type="match status" value="1"/>
</dbReference>
<organism evidence="4 5">
    <name type="scientific">[Mycobacterium] nativiensis</name>
    <dbReference type="NCBI Taxonomy" id="2855503"/>
    <lineage>
        <taxon>Bacteria</taxon>
        <taxon>Bacillati</taxon>
        <taxon>Actinomycetota</taxon>
        <taxon>Actinomycetes</taxon>
        <taxon>Mycobacteriales</taxon>
        <taxon>Mycobacteriaceae</taxon>
        <taxon>Mycolicibacter</taxon>
    </lineage>
</organism>
<feature type="domain" description="Tetracyclin repressor-like C-terminal" evidence="3">
    <location>
        <begin position="11"/>
        <end position="110"/>
    </location>
</feature>
<evidence type="ECO:0000259" key="3">
    <source>
        <dbReference type="Pfam" id="PF16859"/>
    </source>
</evidence>
<reference evidence="4 5" key="1">
    <citation type="submission" date="2023-12" db="EMBL/GenBank/DDBJ databases">
        <title>Description of new species of Mycobacterium terrae complex isolated from sewage at the Sao Paulo Zoological Park Foundation in Brazil.</title>
        <authorList>
            <person name="Romagnoli C.L."/>
            <person name="Conceicao E.C."/>
            <person name="Machado E."/>
            <person name="Barreto L.B.P.F."/>
            <person name="Sharma A."/>
            <person name="Silva N.M."/>
            <person name="Marques L.E."/>
            <person name="Juliana M.A."/>
            <person name="Lourenco M.C.S."/>
            <person name="Digiampietri L.A."/>
            <person name="Suffys P.N."/>
            <person name="Viana-Niero C."/>
        </authorList>
    </citation>
    <scope>NUCLEOTIDE SEQUENCE [LARGE SCALE GENOMIC DNA]</scope>
    <source>
        <strain evidence="4 5">MYC340</strain>
    </source>
</reference>
<dbReference type="InterPro" id="IPR036271">
    <property type="entry name" value="Tet_transcr_reg_TetR-rel_C_sf"/>
</dbReference>
<accession>A0ABU5XV46</accession>